<dbReference type="EMBL" id="JAVRQU010000004">
    <property type="protein sequence ID" value="KAK5703756.1"/>
    <property type="molecule type" value="Genomic_DNA"/>
</dbReference>
<evidence type="ECO:0000313" key="1">
    <source>
        <dbReference type="EMBL" id="KAK5703756.1"/>
    </source>
</evidence>
<proteinExistence type="predicted"/>
<organism evidence="1 2">
    <name type="scientific">Elasticomyces elasticus</name>
    <dbReference type="NCBI Taxonomy" id="574655"/>
    <lineage>
        <taxon>Eukaryota</taxon>
        <taxon>Fungi</taxon>
        <taxon>Dikarya</taxon>
        <taxon>Ascomycota</taxon>
        <taxon>Pezizomycotina</taxon>
        <taxon>Dothideomycetes</taxon>
        <taxon>Dothideomycetidae</taxon>
        <taxon>Mycosphaerellales</taxon>
        <taxon>Teratosphaeriaceae</taxon>
        <taxon>Elasticomyces</taxon>
    </lineage>
</organism>
<gene>
    <name evidence="1" type="ORF">LTR97_002769</name>
</gene>
<dbReference type="AlphaFoldDB" id="A0AAN7VU28"/>
<sequence length="234" mass="26297">MEPMETSLLAPTLMPNQDTQARLIHSYRLISKGYGGTYTLSKTATDSPIIPHIGTYGCFTTVGVYFAIDEQSCFAAHIDACVKHGREGVLFDQGIRSKAMKEQLSQIIHAALERESAERAWRMEGSEWLGRGVVVDCERTSDDEVGVLHWEEDSERGRQNNTLVSGVVADAVLSWVEEVKKKSQRRGALGTEMVFMRLTWRNGSAEAVLQKGGQSWRWVWDVSERTPSWKRTGM</sequence>
<accession>A0AAN7VU28</accession>
<dbReference type="Proteomes" id="UP001310594">
    <property type="component" value="Unassembled WGS sequence"/>
</dbReference>
<name>A0AAN7VU28_9PEZI</name>
<reference evidence="1" key="1">
    <citation type="submission" date="2023-08" db="EMBL/GenBank/DDBJ databases">
        <title>Black Yeasts Isolated from many extreme environments.</title>
        <authorList>
            <person name="Coleine C."/>
            <person name="Stajich J.E."/>
            <person name="Selbmann L."/>
        </authorList>
    </citation>
    <scope>NUCLEOTIDE SEQUENCE</scope>
    <source>
        <strain evidence="1">CCFEE 5810</strain>
    </source>
</reference>
<evidence type="ECO:0000313" key="2">
    <source>
        <dbReference type="Proteomes" id="UP001310594"/>
    </source>
</evidence>
<comment type="caution">
    <text evidence="1">The sequence shown here is derived from an EMBL/GenBank/DDBJ whole genome shotgun (WGS) entry which is preliminary data.</text>
</comment>
<protein>
    <submittedName>
        <fullName evidence="1">Uncharacterized protein</fullName>
    </submittedName>
</protein>